<feature type="compositionally biased region" description="Acidic residues" evidence="1">
    <location>
        <begin position="10"/>
        <end position="25"/>
    </location>
</feature>
<evidence type="ECO:0000256" key="1">
    <source>
        <dbReference type="SAM" id="MobiDB-lite"/>
    </source>
</evidence>
<accession>A0AAV7VS84</accession>
<dbReference type="AlphaFoldDB" id="A0AAV7VS84"/>
<dbReference type="EMBL" id="JANPWB010000002">
    <property type="protein sequence ID" value="KAJ1204559.1"/>
    <property type="molecule type" value="Genomic_DNA"/>
</dbReference>
<keyword evidence="3" id="KW-1185">Reference proteome</keyword>
<feature type="region of interest" description="Disordered" evidence="1">
    <location>
        <begin position="1"/>
        <end position="55"/>
    </location>
</feature>
<comment type="caution">
    <text evidence="2">The sequence shown here is derived from an EMBL/GenBank/DDBJ whole genome shotgun (WGS) entry which is preliminary data.</text>
</comment>
<protein>
    <submittedName>
        <fullName evidence="2">Uncharacterized protein</fullName>
    </submittedName>
</protein>
<dbReference type="Proteomes" id="UP001066276">
    <property type="component" value="Chromosome 1_2"/>
</dbReference>
<gene>
    <name evidence="2" type="ORF">NDU88_000005</name>
</gene>
<proteinExistence type="predicted"/>
<sequence length="92" mass="10326">MVGQKPQIYEIEDNEEVQEEEDTDDNLLQGASSSVPSRARSEDSQSLSSSDLAVSQKQYCVKQAEKDYRDKLAFISLVDEEIALVEKKTKIA</sequence>
<evidence type="ECO:0000313" key="2">
    <source>
        <dbReference type="EMBL" id="KAJ1204559.1"/>
    </source>
</evidence>
<name>A0AAV7VS84_PLEWA</name>
<feature type="compositionally biased region" description="Low complexity" evidence="1">
    <location>
        <begin position="44"/>
        <end position="55"/>
    </location>
</feature>
<organism evidence="2 3">
    <name type="scientific">Pleurodeles waltl</name>
    <name type="common">Iberian ribbed newt</name>
    <dbReference type="NCBI Taxonomy" id="8319"/>
    <lineage>
        <taxon>Eukaryota</taxon>
        <taxon>Metazoa</taxon>
        <taxon>Chordata</taxon>
        <taxon>Craniata</taxon>
        <taxon>Vertebrata</taxon>
        <taxon>Euteleostomi</taxon>
        <taxon>Amphibia</taxon>
        <taxon>Batrachia</taxon>
        <taxon>Caudata</taxon>
        <taxon>Salamandroidea</taxon>
        <taxon>Salamandridae</taxon>
        <taxon>Pleurodelinae</taxon>
        <taxon>Pleurodeles</taxon>
    </lineage>
</organism>
<evidence type="ECO:0000313" key="3">
    <source>
        <dbReference type="Proteomes" id="UP001066276"/>
    </source>
</evidence>
<reference evidence="2" key="1">
    <citation type="journal article" date="2022" name="bioRxiv">
        <title>Sequencing and chromosome-scale assembly of the giantPleurodeles waltlgenome.</title>
        <authorList>
            <person name="Brown T."/>
            <person name="Elewa A."/>
            <person name="Iarovenko S."/>
            <person name="Subramanian E."/>
            <person name="Araus A.J."/>
            <person name="Petzold A."/>
            <person name="Susuki M."/>
            <person name="Suzuki K.-i.T."/>
            <person name="Hayashi T."/>
            <person name="Toyoda A."/>
            <person name="Oliveira C."/>
            <person name="Osipova E."/>
            <person name="Leigh N.D."/>
            <person name="Simon A."/>
            <person name="Yun M.H."/>
        </authorList>
    </citation>
    <scope>NUCLEOTIDE SEQUENCE</scope>
    <source>
        <strain evidence="2">20211129_DDA</strain>
        <tissue evidence="2">Liver</tissue>
    </source>
</reference>